<name>A0A183JR01_9TREM</name>
<accession>A0A183JR01</accession>
<protein>
    <submittedName>
        <fullName evidence="1">Ovule protein</fullName>
    </submittedName>
</protein>
<dbReference type="WBParaSite" id="SCUD_0000514001-mRNA-1">
    <property type="protein sequence ID" value="SCUD_0000514001-mRNA-1"/>
    <property type="gene ID" value="SCUD_0000514001"/>
</dbReference>
<reference evidence="1" key="1">
    <citation type="submission" date="2016-06" db="UniProtKB">
        <authorList>
            <consortium name="WormBaseParasite"/>
        </authorList>
    </citation>
    <scope>IDENTIFICATION</scope>
</reference>
<sequence>LKISEPLPLISPFSTSSRIIFQLSRFFSIVSKILEHCGYKLFSILWL</sequence>
<organism evidence="1">
    <name type="scientific">Schistosoma curassoni</name>
    <dbReference type="NCBI Taxonomy" id="6186"/>
    <lineage>
        <taxon>Eukaryota</taxon>
        <taxon>Metazoa</taxon>
        <taxon>Spiralia</taxon>
        <taxon>Lophotrochozoa</taxon>
        <taxon>Platyhelminthes</taxon>
        <taxon>Trematoda</taxon>
        <taxon>Digenea</taxon>
        <taxon>Strigeidida</taxon>
        <taxon>Schistosomatoidea</taxon>
        <taxon>Schistosomatidae</taxon>
        <taxon>Schistosoma</taxon>
    </lineage>
</organism>
<dbReference type="AlphaFoldDB" id="A0A183JR01"/>
<proteinExistence type="predicted"/>
<evidence type="ECO:0000313" key="1">
    <source>
        <dbReference type="WBParaSite" id="SCUD_0000514001-mRNA-1"/>
    </source>
</evidence>